<accession>A0ABT2KZ11</accession>
<dbReference type="CDD" id="cd06445">
    <property type="entry name" value="ATase"/>
    <property type="match status" value="1"/>
</dbReference>
<sequence>MKTVSSKWGWLSYELNEAGKLVALDFATSASEEEAPEWLVKLMERVERDGLQDEDRRWIEMAGTSFQRDVWDALLTIPSGETRSYKDIAEQIGRPKAVRAVGQALNRNPLPILFPCHRVIGSSGKLTGFAGGLSEKQRLLEIEQQK</sequence>
<evidence type="ECO:0000256" key="5">
    <source>
        <dbReference type="ARBA" id="ARBA00023204"/>
    </source>
</evidence>
<evidence type="ECO:0000259" key="7">
    <source>
        <dbReference type="Pfam" id="PF01035"/>
    </source>
</evidence>
<reference evidence="8 9" key="1">
    <citation type="submission" date="2022-07" db="EMBL/GenBank/DDBJ databases">
        <title>Genomic and pangenome structural analysis of the polyextremophile Exiguobacterium.</title>
        <authorList>
            <person name="Shen L."/>
        </authorList>
    </citation>
    <scope>NUCLEOTIDE SEQUENCE [LARGE SCALE GENOMIC DNA]</scope>
    <source>
        <strain evidence="8 9">12_1</strain>
    </source>
</reference>
<gene>
    <name evidence="8" type="ORF">NQG31_11445</name>
</gene>
<dbReference type="NCBIfam" id="TIGR00589">
    <property type="entry name" value="ogt"/>
    <property type="match status" value="1"/>
</dbReference>
<keyword evidence="9" id="KW-1185">Reference proteome</keyword>
<dbReference type="EMBL" id="JANIEK010000051">
    <property type="protein sequence ID" value="MCT4796162.1"/>
    <property type="molecule type" value="Genomic_DNA"/>
</dbReference>
<dbReference type="RefSeq" id="WP_051690311.1">
    <property type="nucleotide sequence ID" value="NZ_JANIEK010000051.1"/>
</dbReference>
<dbReference type="Gene3D" id="1.10.10.10">
    <property type="entry name" value="Winged helix-like DNA-binding domain superfamily/Winged helix DNA-binding domain"/>
    <property type="match status" value="1"/>
</dbReference>
<keyword evidence="3" id="KW-0808">Transferase</keyword>
<feature type="domain" description="Methylated-DNA-[protein]-cysteine S-methyltransferase DNA binding" evidence="7">
    <location>
        <begin position="65"/>
        <end position="144"/>
    </location>
</feature>
<evidence type="ECO:0000256" key="1">
    <source>
        <dbReference type="ARBA" id="ARBA00001286"/>
    </source>
</evidence>
<evidence type="ECO:0000313" key="9">
    <source>
        <dbReference type="Proteomes" id="UP001206821"/>
    </source>
</evidence>
<evidence type="ECO:0000313" key="8">
    <source>
        <dbReference type="EMBL" id="MCT4796162.1"/>
    </source>
</evidence>
<dbReference type="Pfam" id="PF01035">
    <property type="entry name" value="DNA_binding_1"/>
    <property type="match status" value="1"/>
</dbReference>
<keyword evidence="4" id="KW-0227">DNA damage</keyword>
<organism evidence="8 9">
    <name type="scientific">Exiguobacterium alkaliphilum</name>
    <dbReference type="NCBI Taxonomy" id="1428684"/>
    <lineage>
        <taxon>Bacteria</taxon>
        <taxon>Bacillati</taxon>
        <taxon>Bacillota</taxon>
        <taxon>Bacilli</taxon>
        <taxon>Bacillales</taxon>
        <taxon>Bacillales Family XII. Incertae Sedis</taxon>
        <taxon>Exiguobacterium</taxon>
    </lineage>
</organism>
<dbReference type="PROSITE" id="PS00374">
    <property type="entry name" value="MGMT"/>
    <property type="match status" value="1"/>
</dbReference>
<keyword evidence="5" id="KW-0234">DNA repair</keyword>
<comment type="catalytic activity">
    <reaction evidence="1">
        <text>a 4-O-methyl-thymidine in DNA + L-cysteinyl-[protein] = a thymidine in DNA + S-methyl-L-cysteinyl-[protein]</text>
        <dbReference type="Rhea" id="RHEA:53428"/>
        <dbReference type="Rhea" id="RHEA-COMP:10131"/>
        <dbReference type="Rhea" id="RHEA-COMP:10132"/>
        <dbReference type="Rhea" id="RHEA-COMP:13555"/>
        <dbReference type="Rhea" id="RHEA-COMP:13556"/>
        <dbReference type="ChEBI" id="CHEBI:29950"/>
        <dbReference type="ChEBI" id="CHEBI:82612"/>
        <dbReference type="ChEBI" id="CHEBI:137386"/>
        <dbReference type="ChEBI" id="CHEBI:137387"/>
        <dbReference type="EC" id="2.1.1.63"/>
    </reaction>
</comment>
<dbReference type="InterPro" id="IPR036217">
    <property type="entry name" value="MethylDNA_cys_MeTrfase_DNAb"/>
</dbReference>
<comment type="caution">
    <text evidence="8">The sequence shown here is derived from an EMBL/GenBank/DDBJ whole genome shotgun (WGS) entry which is preliminary data.</text>
</comment>
<dbReference type="Proteomes" id="UP001206821">
    <property type="component" value="Unassembled WGS sequence"/>
</dbReference>
<evidence type="ECO:0000256" key="4">
    <source>
        <dbReference type="ARBA" id="ARBA00022763"/>
    </source>
</evidence>
<proteinExistence type="predicted"/>
<dbReference type="InterPro" id="IPR014048">
    <property type="entry name" value="MethylDNA_cys_MeTrfase_DNA-bd"/>
</dbReference>
<dbReference type="InterPro" id="IPR001497">
    <property type="entry name" value="MethylDNA_cys_MeTrfase_AS"/>
</dbReference>
<protein>
    <submittedName>
        <fullName evidence="8">MGMT family protein</fullName>
    </submittedName>
</protein>
<name>A0ABT2KZ11_9BACL</name>
<dbReference type="InterPro" id="IPR036388">
    <property type="entry name" value="WH-like_DNA-bd_sf"/>
</dbReference>
<keyword evidence="2" id="KW-0489">Methyltransferase</keyword>
<dbReference type="PANTHER" id="PTHR10815:SF5">
    <property type="entry name" value="METHYLATED-DNA--PROTEIN-CYSTEINE METHYLTRANSFERASE"/>
    <property type="match status" value="1"/>
</dbReference>
<dbReference type="PANTHER" id="PTHR10815">
    <property type="entry name" value="METHYLATED-DNA--PROTEIN-CYSTEINE METHYLTRANSFERASE"/>
    <property type="match status" value="1"/>
</dbReference>
<evidence type="ECO:0000256" key="3">
    <source>
        <dbReference type="ARBA" id="ARBA00022679"/>
    </source>
</evidence>
<evidence type="ECO:0000256" key="6">
    <source>
        <dbReference type="ARBA" id="ARBA00049348"/>
    </source>
</evidence>
<dbReference type="SUPFAM" id="SSF46767">
    <property type="entry name" value="Methylated DNA-protein cysteine methyltransferase, C-terminal domain"/>
    <property type="match status" value="1"/>
</dbReference>
<comment type="catalytic activity">
    <reaction evidence="6">
        <text>a 6-O-methyl-2'-deoxyguanosine in DNA + L-cysteinyl-[protein] = S-methyl-L-cysteinyl-[protein] + a 2'-deoxyguanosine in DNA</text>
        <dbReference type="Rhea" id="RHEA:24000"/>
        <dbReference type="Rhea" id="RHEA-COMP:10131"/>
        <dbReference type="Rhea" id="RHEA-COMP:10132"/>
        <dbReference type="Rhea" id="RHEA-COMP:11367"/>
        <dbReference type="Rhea" id="RHEA-COMP:11368"/>
        <dbReference type="ChEBI" id="CHEBI:29950"/>
        <dbReference type="ChEBI" id="CHEBI:82612"/>
        <dbReference type="ChEBI" id="CHEBI:85445"/>
        <dbReference type="ChEBI" id="CHEBI:85448"/>
        <dbReference type="EC" id="2.1.1.63"/>
    </reaction>
</comment>
<evidence type="ECO:0000256" key="2">
    <source>
        <dbReference type="ARBA" id="ARBA00022603"/>
    </source>
</evidence>